<proteinExistence type="predicted"/>
<accession>A0A1I9YWC5</accession>
<keyword evidence="4" id="KW-1185">Reference proteome</keyword>
<reference evidence="3" key="1">
    <citation type="submission" date="2016-09" db="EMBL/GenBank/DDBJ databases">
        <title>The Complete Genome of Burkholderia sprentiae wsm5005.</title>
        <authorList>
            <person name="De Meyer S."/>
            <person name="Wang P."/>
            <person name="Terpolilli J."/>
        </authorList>
    </citation>
    <scope>NUCLEOTIDE SEQUENCE [LARGE SCALE GENOMIC DNA]</scope>
    <source>
        <strain evidence="3">WSM5005</strain>
        <plasmid evidence="3">pl2WSM5005</plasmid>
    </source>
</reference>
<feature type="domain" description="ChsH2 rubredoxin-like zinc ribbon" evidence="2">
    <location>
        <begin position="24"/>
        <end position="59"/>
    </location>
</feature>
<sequence>MSTSDTLKWKGPLPTTVNETQPFWDACNRGQFLVQRCNHCGEVQYHYRAFCCHCWSDEVVDLPLAGTGKVWTFSIVKVNRSPQFADWGVYATGLVEVPEGVKIISRILTNDLDALRIGSDVRLAFAKADSGQQIPVFVVEE</sequence>
<evidence type="ECO:0000259" key="1">
    <source>
        <dbReference type="Pfam" id="PF01796"/>
    </source>
</evidence>
<protein>
    <submittedName>
        <fullName evidence="3">OB-fold domain-containing protein</fullName>
    </submittedName>
</protein>
<feature type="domain" description="ChsH2 C-terminal OB-fold" evidence="1">
    <location>
        <begin position="63"/>
        <end position="125"/>
    </location>
</feature>
<dbReference type="Pfam" id="PF12172">
    <property type="entry name" value="zf-ChsH2"/>
    <property type="match status" value="1"/>
</dbReference>
<gene>
    <name evidence="3" type="ORF">BJG93_33700</name>
</gene>
<dbReference type="Proteomes" id="UP000179860">
    <property type="component" value="Plasmid pl2WSM5005"/>
</dbReference>
<dbReference type="PANTHER" id="PTHR34075:SF5">
    <property type="entry name" value="BLR3430 PROTEIN"/>
    <property type="match status" value="1"/>
</dbReference>
<dbReference type="AlphaFoldDB" id="A0A1I9YWC5"/>
<organism evidence="3 4">
    <name type="scientific">Paraburkholderia sprentiae WSM5005</name>
    <dbReference type="NCBI Taxonomy" id="754502"/>
    <lineage>
        <taxon>Bacteria</taxon>
        <taxon>Pseudomonadati</taxon>
        <taxon>Pseudomonadota</taxon>
        <taxon>Betaproteobacteria</taxon>
        <taxon>Burkholderiales</taxon>
        <taxon>Burkholderiaceae</taxon>
        <taxon>Paraburkholderia</taxon>
    </lineage>
</organism>
<dbReference type="Pfam" id="PF01796">
    <property type="entry name" value="OB_ChsH2_C"/>
    <property type="match status" value="1"/>
</dbReference>
<evidence type="ECO:0000313" key="3">
    <source>
        <dbReference type="EMBL" id="APA90517.2"/>
    </source>
</evidence>
<dbReference type="InterPro" id="IPR022002">
    <property type="entry name" value="ChsH2_Znr"/>
</dbReference>
<name>A0A1I9YWC5_9BURK</name>
<dbReference type="InterPro" id="IPR052513">
    <property type="entry name" value="Thioester_dehydratase-like"/>
</dbReference>
<evidence type="ECO:0000259" key="2">
    <source>
        <dbReference type="Pfam" id="PF12172"/>
    </source>
</evidence>
<dbReference type="KEGG" id="pspw:BJG93_33700"/>
<dbReference type="OrthoDB" id="5514845at2"/>
<keyword evidence="3" id="KW-0614">Plasmid</keyword>
<geneLocation type="plasmid" evidence="3 4">
    <name>pl2WSM5005</name>
</geneLocation>
<dbReference type="EMBL" id="CP017565">
    <property type="protein sequence ID" value="APA90517.2"/>
    <property type="molecule type" value="Genomic_DNA"/>
</dbReference>
<dbReference type="RefSeq" id="WP_027193653.1">
    <property type="nucleotide sequence ID" value="NZ_CP017565.2"/>
</dbReference>
<reference evidence="3" key="2">
    <citation type="submission" date="2021-06" db="EMBL/GenBank/DDBJ databases">
        <authorList>
            <person name="Rogers T.H."/>
            <person name="Ramsay J.P."/>
            <person name="Wang P."/>
            <person name="Terpolilli J."/>
        </authorList>
    </citation>
    <scope>NUCLEOTIDE SEQUENCE [LARGE SCALE GENOMIC DNA]</scope>
    <source>
        <strain evidence="3">WSM5005</strain>
        <plasmid evidence="3">pl2WSM5005</plasmid>
    </source>
</reference>
<dbReference type="PANTHER" id="PTHR34075">
    <property type="entry name" value="BLR3430 PROTEIN"/>
    <property type="match status" value="1"/>
</dbReference>
<dbReference type="InterPro" id="IPR012340">
    <property type="entry name" value="NA-bd_OB-fold"/>
</dbReference>
<dbReference type="InterPro" id="IPR002878">
    <property type="entry name" value="ChsH2_C"/>
</dbReference>
<evidence type="ECO:0000313" key="4">
    <source>
        <dbReference type="Proteomes" id="UP000179860"/>
    </source>
</evidence>
<dbReference type="Gene3D" id="6.10.30.10">
    <property type="match status" value="1"/>
</dbReference>
<dbReference type="SUPFAM" id="SSF50249">
    <property type="entry name" value="Nucleic acid-binding proteins"/>
    <property type="match status" value="1"/>
</dbReference>